<dbReference type="InterPro" id="IPR050065">
    <property type="entry name" value="GlmU-like"/>
</dbReference>
<reference evidence="4" key="1">
    <citation type="journal article" date="2020" name="mSystems">
        <title>Genome- and Community-Level Interaction Insights into Carbon Utilization and Element Cycling Functions of Hydrothermarchaeota in Hydrothermal Sediment.</title>
        <authorList>
            <person name="Zhou Z."/>
            <person name="Liu Y."/>
            <person name="Xu W."/>
            <person name="Pan J."/>
            <person name="Luo Z.H."/>
            <person name="Li M."/>
        </authorList>
    </citation>
    <scope>NUCLEOTIDE SEQUENCE [LARGE SCALE GENOMIC DNA]</scope>
    <source>
        <strain evidence="4">SpSt-62</strain>
    </source>
</reference>
<name>A0A7C4S5Y1_9EURY</name>
<dbReference type="Pfam" id="PF00483">
    <property type="entry name" value="NTP_transferase"/>
    <property type="match status" value="1"/>
</dbReference>
<accession>A0A7C4S5Y1</accession>
<dbReference type="SUPFAM" id="SSF53448">
    <property type="entry name" value="Nucleotide-diphospho-sugar transferases"/>
    <property type="match status" value="1"/>
</dbReference>
<dbReference type="GO" id="GO:0016779">
    <property type="term" value="F:nucleotidyltransferase activity"/>
    <property type="evidence" value="ECO:0007669"/>
    <property type="project" value="UniProtKB-KW"/>
</dbReference>
<evidence type="ECO:0000313" key="4">
    <source>
        <dbReference type="EMBL" id="HGU59693.1"/>
    </source>
</evidence>
<evidence type="ECO:0000256" key="2">
    <source>
        <dbReference type="ARBA" id="ARBA00022695"/>
    </source>
</evidence>
<keyword evidence="1 4" id="KW-0808">Transferase</keyword>
<organism evidence="4">
    <name type="scientific">Geoglobus ahangari</name>
    <dbReference type="NCBI Taxonomy" id="113653"/>
    <lineage>
        <taxon>Archaea</taxon>
        <taxon>Methanobacteriati</taxon>
        <taxon>Methanobacteriota</taxon>
        <taxon>Archaeoglobi</taxon>
        <taxon>Archaeoglobales</taxon>
        <taxon>Archaeoglobaceae</taxon>
        <taxon>Geoglobus</taxon>
    </lineage>
</organism>
<dbReference type="InterPro" id="IPR005835">
    <property type="entry name" value="NTP_transferase_dom"/>
</dbReference>
<dbReference type="AlphaFoldDB" id="A0A7C4S5Y1"/>
<feature type="domain" description="Nucleotidyl transferase" evidence="3">
    <location>
        <begin position="3"/>
        <end position="134"/>
    </location>
</feature>
<evidence type="ECO:0000259" key="3">
    <source>
        <dbReference type="Pfam" id="PF00483"/>
    </source>
</evidence>
<keyword evidence="2 4" id="KW-0548">Nucleotidyltransferase</keyword>
<dbReference type="PANTHER" id="PTHR43584">
    <property type="entry name" value="NUCLEOTIDYL TRANSFERASE"/>
    <property type="match status" value="1"/>
</dbReference>
<evidence type="ECO:0000256" key="1">
    <source>
        <dbReference type="ARBA" id="ARBA00022679"/>
    </source>
</evidence>
<dbReference type="CDD" id="cd02523">
    <property type="entry name" value="PC_cytidylyltransferase"/>
    <property type="match status" value="1"/>
</dbReference>
<dbReference type="Gene3D" id="3.90.550.10">
    <property type="entry name" value="Spore Coat Polysaccharide Biosynthesis Protein SpsA, Chain A"/>
    <property type="match status" value="1"/>
</dbReference>
<dbReference type="PANTHER" id="PTHR43584:SF5">
    <property type="entry name" value="PROTEIN LICC"/>
    <property type="match status" value="1"/>
</dbReference>
<gene>
    <name evidence="4" type="ORF">ENT89_06035</name>
</gene>
<dbReference type="InterPro" id="IPR029044">
    <property type="entry name" value="Nucleotide-diphossugar_trans"/>
</dbReference>
<dbReference type="EMBL" id="DTAK01000044">
    <property type="protein sequence ID" value="HGU59693.1"/>
    <property type="molecule type" value="Genomic_DNA"/>
</dbReference>
<proteinExistence type="predicted"/>
<sequence length="244" mass="27859">MRAVILAAGMGSRLKPITERIPKALINLGGKPLIAHLIENLIDHGIRDIIIVTGYKSYKIRRFITENYPEINVEFVHNKRYDETNNIYSLHLAIRGLKDPYYILNSDIVYHPKIFTRLHECEKENLTILVDLREDLGKEEMKVVIEGDRVVKIGKKIDPKEAHGEYIGITKVTENSVEELKNVISDTISTHGKGVFYEHAFQKLIDNGGVINYTSTGGLPWTEIDDMDDLIYAKRVVYPKIISK</sequence>
<protein>
    <submittedName>
        <fullName evidence="4">Phosphocholine cytidylyltransferase family protein</fullName>
    </submittedName>
</protein>
<comment type="caution">
    <text evidence="4">The sequence shown here is derived from an EMBL/GenBank/DDBJ whole genome shotgun (WGS) entry which is preliminary data.</text>
</comment>